<keyword evidence="2" id="KW-1185">Reference proteome</keyword>
<organism evidence="1 2">
    <name type="scientific">Adineta ricciae</name>
    <name type="common">Rotifer</name>
    <dbReference type="NCBI Taxonomy" id="249248"/>
    <lineage>
        <taxon>Eukaryota</taxon>
        <taxon>Metazoa</taxon>
        <taxon>Spiralia</taxon>
        <taxon>Gnathifera</taxon>
        <taxon>Rotifera</taxon>
        <taxon>Eurotatoria</taxon>
        <taxon>Bdelloidea</taxon>
        <taxon>Adinetida</taxon>
        <taxon>Adinetidae</taxon>
        <taxon>Adineta</taxon>
    </lineage>
</organism>
<proteinExistence type="predicted"/>
<dbReference type="AlphaFoldDB" id="A0A816HN34"/>
<feature type="non-terminal residue" evidence="1">
    <location>
        <position position="1"/>
    </location>
</feature>
<sequence>KQQLEIAKKSNRDNPAVYVFYLEADEIEKVKNNILNSRFEKLQALRKIQGIRALHEFQPISETTVQCRSTSLSTKIKTHSFK</sequence>
<dbReference type="EMBL" id="CAJNOR010018797">
    <property type="protein sequence ID" value="CAF1688969.1"/>
    <property type="molecule type" value="Genomic_DNA"/>
</dbReference>
<name>A0A816HN34_ADIRI</name>
<evidence type="ECO:0000313" key="1">
    <source>
        <dbReference type="EMBL" id="CAF1688969.1"/>
    </source>
</evidence>
<protein>
    <submittedName>
        <fullName evidence="1">Uncharacterized protein</fullName>
    </submittedName>
</protein>
<reference evidence="1" key="1">
    <citation type="submission" date="2021-02" db="EMBL/GenBank/DDBJ databases">
        <authorList>
            <person name="Nowell W R."/>
        </authorList>
    </citation>
    <scope>NUCLEOTIDE SEQUENCE</scope>
</reference>
<evidence type="ECO:0000313" key="2">
    <source>
        <dbReference type="Proteomes" id="UP000663828"/>
    </source>
</evidence>
<gene>
    <name evidence="1" type="ORF">XAT740_LOCUS63091</name>
</gene>
<accession>A0A816HN34</accession>
<dbReference type="Proteomes" id="UP000663828">
    <property type="component" value="Unassembled WGS sequence"/>
</dbReference>
<comment type="caution">
    <text evidence="1">The sequence shown here is derived from an EMBL/GenBank/DDBJ whole genome shotgun (WGS) entry which is preliminary data.</text>
</comment>